<dbReference type="Proteomes" id="UP000306985">
    <property type="component" value="Unassembled WGS sequence"/>
</dbReference>
<dbReference type="InterPro" id="IPR058532">
    <property type="entry name" value="YjbR/MT2646/Rv2570-like"/>
</dbReference>
<proteinExistence type="predicted"/>
<evidence type="ECO:0000313" key="1">
    <source>
        <dbReference type="EMBL" id="TKV58753.1"/>
    </source>
</evidence>
<keyword evidence="1" id="KW-0238">DNA-binding</keyword>
<keyword evidence="2" id="KW-1185">Reference proteome</keyword>
<sequence>MATWEDVEAVAAELPEAGSRVRWGNHSWTVRDKAYAWVRPLNKSDVRALTESGREVPDEPILAVSVDDLGEKEAVLAQDPDLFFDIPHFANYAAVLLRLSRVDRPRLDEILTDAWLARAPKRLADAFLAERDGPPEGR</sequence>
<dbReference type="Pfam" id="PF04237">
    <property type="entry name" value="YjbR"/>
    <property type="match status" value="1"/>
</dbReference>
<reference evidence="1 2" key="1">
    <citation type="submission" date="2019-05" db="EMBL/GenBank/DDBJ databases">
        <title>Nakamurella sp. N5BH11, whole genome shotgun sequence.</title>
        <authorList>
            <person name="Tuo L."/>
        </authorList>
    </citation>
    <scope>NUCLEOTIDE SEQUENCE [LARGE SCALE GENOMIC DNA]</scope>
    <source>
        <strain evidence="1 2">N5BH11</strain>
    </source>
</reference>
<evidence type="ECO:0000313" key="2">
    <source>
        <dbReference type="Proteomes" id="UP000306985"/>
    </source>
</evidence>
<dbReference type="EMBL" id="SZZH01000003">
    <property type="protein sequence ID" value="TKV58753.1"/>
    <property type="molecule type" value="Genomic_DNA"/>
</dbReference>
<accession>A0A4U6QEZ3</accession>
<gene>
    <name evidence="1" type="ORF">FDO65_14660</name>
</gene>
<organism evidence="1 2">
    <name type="scientific">Nakamurella flava</name>
    <dbReference type="NCBI Taxonomy" id="2576308"/>
    <lineage>
        <taxon>Bacteria</taxon>
        <taxon>Bacillati</taxon>
        <taxon>Actinomycetota</taxon>
        <taxon>Actinomycetes</taxon>
        <taxon>Nakamurellales</taxon>
        <taxon>Nakamurellaceae</taxon>
        <taxon>Nakamurella</taxon>
    </lineage>
</organism>
<name>A0A4U6QEZ3_9ACTN</name>
<dbReference type="OrthoDB" id="954305at2"/>
<protein>
    <submittedName>
        <fullName evidence="1">MmcQ/YjbR family DNA-binding protein</fullName>
    </submittedName>
</protein>
<comment type="caution">
    <text evidence="1">The sequence shown here is derived from an EMBL/GenBank/DDBJ whole genome shotgun (WGS) entry which is preliminary data.</text>
</comment>
<dbReference type="RefSeq" id="WP_137450412.1">
    <property type="nucleotide sequence ID" value="NZ_SZZH01000003.1"/>
</dbReference>
<dbReference type="AlphaFoldDB" id="A0A4U6QEZ3"/>
<dbReference type="GO" id="GO:0003677">
    <property type="term" value="F:DNA binding"/>
    <property type="evidence" value="ECO:0007669"/>
    <property type="project" value="UniProtKB-KW"/>
</dbReference>